<organism evidence="2 3">
    <name type="scientific">Aspergillus cavernicola</name>
    <dbReference type="NCBI Taxonomy" id="176166"/>
    <lineage>
        <taxon>Eukaryota</taxon>
        <taxon>Fungi</taxon>
        <taxon>Dikarya</taxon>
        <taxon>Ascomycota</taxon>
        <taxon>Pezizomycotina</taxon>
        <taxon>Eurotiomycetes</taxon>
        <taxon>Eurotiomycetidae</taxon>
        <taxon>Eurotiales</taxon>
        <taxon>Aspergillaceae</taxon>
        <taxon>Aspergillus</taxon>
        <taxon>Aspergillus subgen. Nidulantes</taxon>
    </lineage>
</organism>
<sequence length="680" mass="75845">MDISSALDFLRSTPPEVLQRHRQEVLSTLEHVGHRLRSVLWPNTSSECMPMGSSCSSAVFRGLDQSDYDEGSESEPSARGDRDSLRISSLGPMENDTNSETRININSESSQVTLSRQKPAPAQDWPMKLLASSKADLYWLYGLKAKKPADIIEERRSQGRNYRIEDIQKIDGKTTPGKLDALFRGFAQRSMGLELTKIQHDAEMKTRVDELCESICSSDPEIRARIHRRSGIIAKKLHLFHFAPDDKEIVLRGINAGVKQLVLETLFEKRLKELGRPVKCAGLSVIAAMGIKAFRLLHFADMPRYIDLLLPPSLESEVTFILLPTNRGEETTMIPIADMIIELSPWVAKFQDVYDSTPSDLIHTPVPARVNPAITTNSHEPPPKRMRLLTSQLEPEPVLEAPAQERTQELLHTATPAFPRQEVNDNQNFDISSCSPFAQQAMPISEPNNIQQQLENHSMQFHDSQLQSGSGGRIYSAQHDSSLSVTEDNCEQASWTYGTNPEFLGDSCPERPTSSFARGRSDPHVELPSAISGRRSLTGSKRSFRPWELNSHTEQLEQSLNCTYTDQPDQNRNGVIDPLTLKPVSFLDFLPGSTPTQTLRPTEFTDFLTGPFTTDAQQSLPENTEFIGYLSGTPVYSLQPTSFAEFLPSSSSPSSFWLTTLPNIGSSCLPGSADRINTYI</sequence>
<evidence type="ECO:0000313" key="2">
    <source>
        <dbReference type="EMBL" id="KAL2811156.1"/>
    </source>
</evidence>
<reference evidence="2 3" key="1">
    <citation type="submission" date="2024-07" db="EMBL/GenBank/DDBJ databases">
        <title>Section-level genome sequencing and comparative genomics of Aspergillus sections Usti and Cavernicolus.</title>
        <authorList>
            <consortium name="Lawrence Berkeley National Laboratory"/>
            <person name="Nybo J.L."/>
            <person name="Vesth T.C."/>
            <person name="Theobald S."/>
            <person name="Frisvad J.C."/>
            <person name="Larsen T.O."/>
            <person name="Kjaerboelling I."/>
            <person name="Rothschild-Mancinelli K."/>
            <person name="Lyhne E.K."/>
            <person name="Kogle M.E."/>
            <person name="Barry K."/>
            <person name="Clum A."/>
            <person name="Na H."/>
            <person name="Ledsgaard L."/>
            <person name="Lin J."/>
            <person name="Lipzen A."/>
            <person name="Kuo A."/>
            <person name="Riley R."/>
            <person name="Mondo S."/>
            <person name="LaButti K."/>
            <person name="Haridas S."/>
            <person name="Pangalinan J."/>
            <person name="Salamov A.A."/>
            <person name="Simmons B.A."/>
            <person name="Magnuson J.K."/>
            <person name="Chen J."/>
            <person name="Drula E."/>
            <person name="Henrissat B."/>
            <person name="Wiebenga A."/>
            <person name="Lubbers R.J."/>
            <person name="Gomes A.C."/>
            <person name="Makela M.R."/>
            <person name="Stajich J."/>
            <person name="Grigoriev I.V."/>
            <person name="Mortensen U.H."/>
            <person name="De vries R.P."/>
            <person name="Baker S.E."/>
            <person name="Andersen M.R."/>
        </authorList>
    </citation>
    <scope>NUCLEOTIDE SEQUENCE [LARGE SCALE GENOMIC DNA]</scope>
    <source>
        <strain evidence="2 3">CBS 600.67</strain>
    </source>
</reference>
<evidence type="ECO:0000313" key="3">
    <source>
        <dbReference type="Proteomes" id="UP001610335"/>
    </source>
</evidence>
<feature type="compositionally biased region" description="Basic and acidic residues" evidence="1">
    <location>
        <begin position="76"/>
        <end position="85"/>
    </location>
</feature>
<gene>
    <name evidence="2" type="ORF">BDW59DRAFT_60429</name>
</gene>
<dbReference type="EMBL" id="JBFXLS010000276">
    <property type="protein sequence ID" value="KAL2811156.1"/>
    <property type="molecule type" value="Genomic_DNA"/>
</dbReference>
<feature type="region of interest" description="Disordered" evidence="1">
    <location>
        <begin position="501"/>
        <end position="537"/>
    </location>
</feature>
<keyword evidence="3" id="KW-1185">Reference proteome</keyword>
<comment type="caution">
    <text evidence="2">The sequence shown here is derived from an EMBL/GenBank/DDBJ whole genome shotgun (WGS) entry which is preliminary data.</text>
</comment>
<evidence type="ECO:0000256" key="1">
    <source>
        <dbReference type="SAM" id="MobiDB-lite"/>
    </source>
</evidence>
<protein>
    <submittedName>
        <fullName evidence="2">Uncharacterized protein</fullName>
    </submittedName>
</protein>
<proteinExistence type="predicted"/>
<accession>A0ABR4H6R2</accession>
<dbReference type="Proteomes" id="UP001610335">
    <property type="component" value="Unassembled WGS sequence"/>
</dbReference>
<feature type="region of interest" description="Disordered" evidence="1">
    <location>
        <begin position="65"/>
        <end position="102"/>
    </location>
</feature>
<name>A0ABR4H6R2_9EURO</name>